<name>A0A9P6WF58_MAUEX</name>
<feature type="compositionally biased region" description="Basic and acidic residues" evidence="2">
    <location>
        <begin position="163"/>
        <end position="200"/>
    </location>
</feature>
<feature type="compositionally biased region" description="Basic residues" evidence="2">
    <location>
        <begin position="577"/>
        <end position="587"/>
    </location>
</feature>
<dbReference type="AlphaFoldDB" id="A0A9P6WF58"/>
<feature type="region of interest" description="Disordered" evidence="2">
    <location>
        <begin position="338"/>
        <end position="357"/>
    </location>
</feature>
<dbReference type="Pfam" id="PF02136">
    <property type="entry name" value="NTF2"/>
    <property type="match status" value="1"/>
</dbReference>
<dbReference type="GO" id="GO:0016579">
    <property type="term" value="P:protein deubiquitination"/>
    <property type="evidence" value="ECO:0007669"/>
    <property type="project" value="TreeGrafter"/>
</dbReference>
<dbReference type="GO" id="GO:1990904">
    <property type="term" value="C:ribonucleoprotein complex"/>
    <property type="evidence" value="ECO:0007669"/>
    <property type="project" value="TreeGrafter"/>
</dbReference>
<dbReference type="Proteomes" id="UP000750334">
    <property type="component" value="Unassembled WGS sequence"/>
</dbReference>
<proteinExistence type="predicted"/>
<evidence type="ECO:0000313" key="5">
    <source>
        <dbReference type="Proteomes" id="UP000750334"/>
    </source>
</evidence>
<feature type="region of interest" description="Disordered" evidence="2">
    <location>
        <begin position="163"/>
        <end position="325"/>
    </location>
</feature>
<evidence type="ECO:0000256" key="1">
    <source>
        <dbReference type="ARBA" id="ARBA00022884"/>
    </source>
</evidence>
<feature type="domain" description="NTF2" evidence="3">
    <location>
        <begin position="8"/>
        <end position="142"/>
    </location>
</feature>
<comment type="caution">
    <text evidence="4">The sequence shown here is derived from an EMBL/GenBank/DDBJ whole genome shotgun (WGS) entry which is preliminary data.</text>
</comment>
<keyword evidence="5" id="KW-1185">Reference proteome</keyword>
<dbReference type="GO" id="GO:0003729">
    <property type="term" value="F:mRNA binding"/>
    <property type="evidence" value="ECO:0007669"/>
    <property type="project" value="TreeGrafter"/>
</dbReference>
<feature type="compositionally biased region" description="Basic and acidic residues" evidence="2">
    <location>
        <begin position="445"/>
        <end position="456"/>
    </location>
</feature>
<feature type="region of interest" description="Disordered" evidence="2">
    <location>
        <begin position="545"/>
        <end position="587"/>
    </location>
</feature>
<dbReference type="CDD" id="cd00780">
    <property type="entry name" value="NTF2"/>
    <property type="match status" value="1"/>
</dbReference>
<dbReference type="GO" id="GO:1990861">
    <property type="term" value="C:Ubp3-Bre5 deubiquitination complex"/>
    <property type="evidence" value="ECO:0007669"/>
    <property type="project" value="TreeGrafter"/>
</dbReference>
<organism evidence="4 5">
    <name type="scientific">Maudiozyma exigua</name>
    <name type="common">Yeast</name>
    <name type="synonym">Kazachstania exigua</name>
    <dbReference type="NCBI Taxonomy" id="34358"/>
    <lineage>
        <taxon>Eukaryota</taxon>
        <taxon>Fungi</taxon>
        <taxon>Dikarya</taxon>
        <taxon>Ascomycota</taxon>
        <taxon>Saccharomycotina</taxon>
        <taxon>Saccharomycetes</taxon>
        <taxon>Saccharomycetales</taxon>
        <taxon>Saccharomycetaceae</taxon>
        <taxon>Maudiozyma</taxon>
    </lineage>
</organism>
<feature type="compositionally biased region" description="Basic and acidic residues" evidence="2">
    <location>
        <begin position="222"/>
        <end position="256"/>
    </location>
</feature>
<gene>
    <name evidence="4" type="ORF">C6P45_005052</name>
</gene>
<dbReference type="InterPro" id="IPR039539">
    <property type="entry name" value="Ras_GTPase_bind_prot"/>
</dbReference>
<dbReference type="Gene3D" id="3.10.450.50">
    <property type="match status" value="1"/>
</dbReference>
<dbReference type="OrthoDB" id="339151at2759"/>
<dbReference type="PROSITE" id="PS50177">
    <property type="entry name" value="NTF2_DOMAIN"/>
    <property type="match status" value="1"/>
</dbReference>
<feature type="compositionally biased region" description="Low complexity" evidence="2">
    <location>
        <begin position="552"/>
        <end position="565"/>
    </location>
</feature>
<dbReference type="FunFam" id="3.10.450.50:FF:000017">
    <property type="entry name" value="UBP3-associated protein BRE5"/>
    <property type="match status" value="1"/>
</dbReference>
<sequence>MGSSIQDIAYTFLQTYYERMKNDPNKLSSLYSHTAELTHINYQQLDSNKSKDDILSTIKLAGKDNIHRFFVRNAKKVSDLKLKLDSCDFQTTGIAHKGIIIMVTGELFWSNSPVFRFCQTFTLVPIGKNSDVYDITNDIIRFIPNETSNVEIPSESVIEEVKEPVKEEPIKEEQSIEKEHKEKVEAKKEDTPVVTEDKIEVVPTPVEEAPKETKKSSKHKKESSINKESKKTIEVVKSDTPTIKETHTSSTKKTEVSDVPAVEKTTTKREESDDKKKKKSEEKKEAETKPKDKKETKIETSEKLKNKHSEKHTKTSTHEPTIVTENAVETVKKVEVVPEVKKESQEQSTPEEVKDTEVRVKIETTTTVAVTTAQKPDTLSEPVFTPAPVPAAPKKMSWASKVSQHEGVPKESRKIIVHREEPSTSHNESNSKSKKNNNNNNNNRNNRDSDRRDHNNNNKQNNNKRRVNNNVNRDGYYPVYINGIQNVKPESVKNKVIQEFGPVMKMSTRDNFIVVDFQLESSQKEAIDAKKLIVDGVEVSLERKTYKKGQQSNNNNGSSNSASSSLTSDYRTDSRSPKRFNSNKKPV</sequence>
<evidence type="ECO:0000256" key="2">
    <source>
        <dbReference type="SAM" id="MobiDB-lite"/>
    </source>
</evidence>
<dbReference type="PANTHER" id="PTHR10693">
    <property type="entry name" value="RAS GTPASE-ACTIVATING PROTEIN-BINDING PROTEIN"/>
    <property type="match status" value="1"/>
</dbReference>
<dbReference type="PANTHER" id="PTHR10693:SF20">
    <property type="entry name" value="AT27578P"/>
    <property type="match status" value="1"/>
</dbReference>
<feature type="region of interest" description="Disordered" evidence="2">
    <location>
        <begin position="372"/>
        <end position="474"/>
    </location>
</feature>
<dbReference type="GO" id="GO:0005829">
    <property type="term" value="C:cytosol"/>
    <property type="evidence" value="ECO:0007669"/>
    <property type="project" value="TreeGrafter"/>
</dbReference>
<accession>A0A9P6WF58</accession>
<dbReference type="InterPro" id="IPR002075">
    <property type="entry name" value="NTF2_dom"/>
</dbReference>
<dbReference type="InterPro" id="IPR018222">
    <property type="entry name" value="Nuclear_transport_factor_2_euk"/>
</dbReference>
<evidence type="ECO:0000259" key="3">
    <source>
        <dbReference type="PROSITE" id="PS50177"/>
    </source>
</evidence>
<feature type="compositionally biased region" description="Basic and acidic residues" evidence="2">
    <location>
        <begin position="403"/>
        <end position="423"/>
    </location>
</feature>
<feature type="compositionally biased region" description="Basic and acidic residues" evidence="2">
    <location>
        <begin position="265"/>
        <end position="304"/>
    </location>
</feature>
<dbReference type="SUPFAM" id="SSF54427">
    <property type="entry name" value="NTF2-like"/>
    <property type="match status" value="1"/>
</dbReference>
<reference evidence="4 5" key="1">
    <citation type="submission" date="2020-11" db="EMBL/GenBank/DDBJ databases">
        <title>Kefir isolates.</title>
        <authorList>
            <person name="Marcisauskas S."/>
            <person name="Kim Y."/>
            <person name="Blasche S."/>
        </authorList>
    </citation>
    <scope>NUCLEOTIDE SEQUENCE [LARGE SCALE GENOMIC DNA]</scope>
    <source>
        <strain evidence="4 5">OG2</strain>
    </source>
</reference>
<dbReference type="EMBL" id="PUHR01000008">
    <property type="protein sequence ID" value="KAG0671787.1"/>
    <property type="molecule type" value="Genomic_DNA"/>
</dbReference>
<dbReference type="GO" id="GO:0034517">
    <property type="term" value="P:ribophagy"/>
    <property type="evidence" value="ECO:0007669"/>
    <property type="project" value="TreeGrafter"/>
</dbReference>
<dbReference type="InterPro" id="IPR032710">
    <property type="entry name" value="NTF2-like_dom_sf"/>
</dbReference>
<keyword evidence="1" id="KW-0694">RNA-binding</keyword>
<evidence type="ECO:0000313" key="4">
    <source>
        <dbReference type="EMBL" id="KAG0671787.1"/>
    </source>
</evidence>
<protein>
    <recommendedName>
        <fullName evidence="3">NTF2 domain-containing protein</fullName>
    </recommendedName>
</protein>